<evidence type="ECO:0000313" key="6">
    <source>
        <dbReference type="Proteomes" id="UP001606210"/>
    </source>
</evidence>
<keyword evidence="2" id="KW-0238">DNA-binding</keyword>
<dbReference type="Proteomes" id="UP001606210">
    <property type="component" value="Unassembled WGS sequence"/>
</dbReference>
<evidence type="ECO:0000256" key="2">
    <source>
        <dbReference type="ARBA" id="ARBA00023125"/>
    </source>
</evidence>
<accession>A0ABW7F0Q7</accession>
<proteinExistence type="predicted"/>
<reference evidence="5 6" key="1">
    <citation type="submission" date="2024-08" db="EMBL/GenBank/DDBJ databases">
        <authorList>
            <person name="Lu H."/>
        </authorList>
    </citation>
    <scope>NUCLEOTIDE SEQUENCE [LARGE SCALE GENOMIC DNA]</scope>
    <source>
        <strain evidence="5 6">LYH14W</strain>
    </source>
</reference>
<dbReference type="SMART" id="SM00421">
    <property type="entry name" value="HTH_LUXR"/>
    <property type="match status" value="1"/>
</dbReference>
<dbReference type="EMBL" id="JBIGHV010000002">
    <property type="protein sequence ID" value="MFG6429496.1"/>
    <property type="molecule type" value="Genomic_DNA"/>
</dbReference>
<comment type="caution">
    <text evidence="5">The sequence shown here is derived from an EMBL/GenBank/DDBJ whole genome shotgun (WGS) entry which is preliminary data.</text>
</comment>
<keyword evidence="1" id="KW-0805">Transcription regulation</keyword>
<organism evidence="5 6">
    <name type="scientific">Pelomonas parva</name>
    <dbReference type="NCBI Taxonomy" id="3299032"/>
    <lineage>
        <taxon>Bacteria</taxon>
        <taxon>Pseudomonadati</taxon>
        <taxon>Pseudomonadota</taxon>
        <taxon>Betaproteobacteria</taxon>
        <taxon>Burkholderiales</taxon>
        <taxon>Sphaerotilaceae</taxon>
        <taxon>Roseateles</taxon>
    </lineage>
</organism>
<dbReference type="PROSITE" id="PS50043">
    <property type="entry name" value="HTH_LUXR_2"/>
    <property type="match status" value="1"/>
</dbReference>
<dbReference type="PRINTS" id="PR00038">
    <property type="entry name" value="HTHLUXR"/>
</dbReference>
<dbReference type="RefSeq" id="WP_394476985.1">
    <property type="nucleotide sequence ID" value="NZ_JBIGHV010000002.1"/>
</dbReference>
<dbReference type="InterPro" id="IPR017470">
    <property type="entry name" value="Tscrpt_reg_EpsA"/>
</dbReference>
<dbReference type="InterPro" id="IPR000792">
    <property type="entry name" value="Tscrpt_reg_LuxR_C"/>
</dbReference>
<dbReference type="Gene3D" id="1.10.10.10">
    <property type="entry name" value="Winged helix-like DNA-binding domain superfamily/Winged helix DNA-binding domain"/>
    <property type="match status" value="1"/>
</dbReference>
<dbReference type="InterPro" id="IPR036388">
    <property type="entry name" value="WH-like_DNA-bd_sf"/>
</dbReference>
<dbReference type="InterPro" id="IPR016032">
    <property type="entry name" value="Sig_transdc_resp-reg_C-effctor"/>
</dbReference>
<keyword evidence="3" id="KW-0804">Transcription</keyword>
<evidence type="ECO:0000256" key="1">
    <source>
        <dbReference type="ARBA" id="ARBA00023015"/>
    </source>
</evidence>
<keyword evidence="6" id="KW-1185">Reference proteome</keyword>
<dbReference type="PANTHER" id="PTHR44688:SF16">
    <property type="entry name" value="DNA-BINDING TRANSCRIPTIONAL ACTIVATOR DEVR_DOSR"/>
    <property type="match status" value="1"/>
</dbReference>
<feature type="domain" description="HTH luxR-type" evidence="4">
    <location>
        <begin position="203"/>
        <end position="268"/>
    </location>
</feature>
<name>A0ABW7F0Q7_9BURK</name>
<dbReference type="NCBIfam" id="TIGR03020">
    <property type="entry name" value="EpsA"/>
    <property type="match status" value="1"/>
</dbReference>
<evidence type="ECO:0000313" key="5">
    <source>
        <dbReference type="EMBL" id="MFG6429496.1"/>
    </source>
</evidence>
<dbReference type="SUPFAM" id="SSF46894">
    <property type="entry name" value="C-terminal effector domain of the bipartite response regulators"/>
    <property type="match status" value="1"/>
</dbReference>
<dbReference type="PANTHER" id="PTHR44688">
    <property type="entry name" value="DNA-BINDING TRANSCRIPTIONAL ACTIVATOR DEVR_DOSR"/>
    <property type="match status" value="1"/>
</dbReference>
<gene>
    <name evidence="5" type="primary">epsA</name>
    <name evidence="5" type="ORF">ACG00Y_06220</name>
</gene>
<evidence type="ECO:0000259" key="4">
    <source>
        <dbReference type="PROSITE" id="PS50043"/>
    </source>
</evidence>
<evidence type="ECO:0000256" key="3">
    <source>
        <dbReference type="ARBA" id="ARBA00023163"/>
    </source>
</evidence>
<dbReference type="CDD" id="cd06170">
    <property type="entry name" value="LuxR_C_like"/>
    <property type="match status" value="1"/>
</dbReference>
<protein>
    <submittedName>
        <fullName evidence="5">XrtB/PEP-CTERM-associated transcriptional regulator EpsA</fullName>
    </submittedName>
</protein>
<dbReference type="Pfam" id="PF00196">
    <property type="entry name" value="GerE"/>
    <property type="match status" value="1"/>
</dbReference>
<sequence>MTQSPPDSAPTSLVLSDNQVEAIVSSAEAGLDVRRRYQFFVWMQGSLQVLLPHQLGICGAYSRSRHELQFEAFNAVPVDAALLTSFADTRSALLVQLQEMWLRARCKPITLNLTHTPLPDTHAEQRQLLQAAGFHELVAHGVSRPQRPNEIESFFVLASQGEPYSARHRFCLELLMPHMHSTWQRVQVIERELRELPPPTLATSRSGSHVTEREREILRWLREGCSNAQIGETLSISALTVKNHVQKILRKLGAANRAQAVAIAISLNLLSSSAQPGELTAQRR</sequence>